<dbReference type="AlphaFoldDB" id="A0A5J4UAY0"/>
<comment type="caution">
    <text evidence="1">The sequence shown here is derived from an EMBL/GenBank/DDBJ whole genome shotgun (WGS) entry which is preliminary data.</text>
</comment>
<evidence type="ECO:0000313" key="1">
    <source>
        <dbReference type="EMBL" id="KAA6367956.1"/>
    </source>
</evidence>
<organism evidence="1 2">
    <name type="scientific">Streblomastix strix</name>
    <dbReference type="NCBI Taxonomy" id="222440"/>
    <lineage>
        <taxon>Eukaryota</taxon>
        <taxon>Metamonada</taxon>
        <taxon>Preaxostyla</taxon>
        <taxon>Oxymonadida</taxon>
        <taxon>Streblomastigidae</taxon>
        <taxon>Streblomastix</taxon>
    </lineage>
</organism>
<proteinExistence type="predicted"/>
<dbReference type="EMBL" id="SNRW01017813">
    <property type="protein sequence ID" value="KAA6367956.1"/>
    <property type="molecule type" value="Genomic_DNA"/>
</dbReference>
<evidence type="ECO:0000313" key="2">
    <source>
        <dbReference type="Proteomes" id="UP000324800"/>
    </source>
</evidence>
<protein>
    <submittedName>
        <fullName evidence="1">Uncharacterized protein</fullName>
    </submittedName>
</protein>
<dbReference type="Proteomes" id="UP000324800">
    <property type="component" value="Unassembled WGS sequence"/>
</dbReference>
<reference evidence="1 2" key="1">
    <citation type="submission" date="2019-03" db="EMBL/GenBank/DDBJ databases">
        <title>Single cell metagenomics reveals metabolic interactions within the superorganism composed of flagellate Streblomastix strix and complex community of Bacteroidetes bacteria on its surface.</title>
        <authorList>
            <person name="Treitli S.C."/>
            <person name="Kolisko M."/>
            <person name="Husnik F."/>
            <person name="Keeling P."/>
            <person name="Hampl V."/>
        </authorList>
    </citation>
    <scope>NUCLEOTIDE SEQUENCE [LARGE SCALE GENOMIC DNA]</scope>
    <source>
        <strain evidence="1">ST1C</strain>
    </source>
</reference>
<gene>
    <name evidence="1" type="ORF">EZS28_036516</name>
</gene>
<sequence length="130" mass="14672">MNSYGNFNLVGISDFSVVADALAFDPLPRYLMICHSSLYKFLRIKATSNFEELNPITGTSQCYGIVSSSYLFKLILSTMRQKILIANIIQYVRNISLDYKFESLVLQACTPQIGQYFKPVSASTSFIQKT</sequence>
<accession>A0A5J4UAY0</accession>
<name>A0A5J4UAY0_9EUKA</name>